<comment type="function">
    <text evidence="8">ATPase required for the correct placement of the division site. Cell division inhibitors MinC and MinD act in concert to form an inhibitor capable of blocking formation of the polar Z ring septums. Rapidly oscillates between the poles of the cell to destabilize FtsZ filaments that have formed before they mature into polar Z rings.</text>
</comment>
<dbReference type="Gene3D" id="3.40.50.300">
    <property type="entry name" value="P-loop containing nucleotide triphosphate hydrolases"/>
    <property type="match status" value="1"/>
</dbReference>
<comment type="similarity">
    <text evidence="1">Belongs to the ParA family. MinD subfamily.</text>
</comment>
<gene>
    <name evidence="11" type="ORF">SAMN02745226_00257</name>
</gene>
<dbReference type="STRING" id="1121883.SAMN02745226_00257"/>
<evidence type="ECO:0000256" key="9">
    <source>
        <dbReference type="ARBA" id="ARBA00032845"/>
    </source>
</evidence>
<dbReference type="GO" id="GO:0000917">
    <property type="term" value="P:division septum assembly"/>
    <property type="evidence" value="ECO:0007669"/>
    <property type="project" value="UniProtKB-KW"/>
</dbReference>
<evidence type="ECO:0000256" key="6">
    <source>
        <dbReference type="ARBA" id="ARBA00023210"/>
    </source>
</evidence>
<accession>A0A1M7RWN5</accession>
<evidence type="ECO:0000256" key="8">
    <source>
        <dbReference type="ARBA" id="ARBA00025436"/>
    </source>
</evidence>
<name>A0A1M7RWN5_FERGO</name>
<dbReference type="InterPro" id="IPR033756">
    <property type="entry name" value="YlxH/NBP35"/>
</dbReference>
<evidence type="ECO:0000256" key="4">
    <source>
        <dbReference type="ARBA" id="ARBA00022741"/>
    </source>
</evidence>
<dbReference type="InterPro" id="IPR025501">
    <property type="entry name" value="MinD_FleN"/>
</dbReference>
<keyword evidence="6" id="KW-0717">Septation</keyword>
<keyword evidence="3" id="KW-0132">Cell division</keyword>
<dbReference type="GO" id="GO:0009898">
    <property type="term" value="C:cytoplasmic side of plasma membrane"/>
    <property type="evidence" value="ECO:0007669"/>
    <property type="project" value="TreeGrafter"/>
</dbReference>
<dbReference type="Proteomes" id="UP000184207">
    <property type="component" value="Unassembled WGS sequence"/>
</dbReference>
<dbReference type="GO" id="GO:0005829">
    <property type="term" value="C:cytosol"/>
    <property type="evidence" value="ECO:0007669"/>
    <property type="project" value="TreeGrafter"/>
</dbReference>
<evidence type="ECO:0000256" key="1">
    <source>
        <dbReference type="ARBA" id="ARBA00010257"/>
    </source>
</evidence>
<dbReference type="EMBL" id="FRDJ01000001">
    <property type="protein sequence ID" value="SHN50548.1"/>
    <property type="molecule type" value="Genomic_DNA"/>
</dbReference>
<evidence type="ECO:0000313" key="11">
    <source>
        <dbReference type="EMBL" id="SHN50548.1"/>
    </source>
</evidence>
<keyword evidence="12" id="KW-1185">Reference proteome</keyword>
<dbReference type="PANTHER" id="PTHR43384:SF6">
    <property type="entry name" value="SEPTUM SITE-DETERMINING PROTEIN MIND HOMOLOG, CHLOROPLASTIC"/>
    <property type="match status" value="1"/>
</dbReference>
<dbReference type="SUPFAM" id="SSF52540">
    <property type="entry name" value="P-loop containing nucleoside triphosphate hydrolases"/>
    <property type="match status" value="1"/>
</dbReference>
<evidence type="ECO:0000313" key="12">
    <source>
        <dbReference type="Proteomes" id="UP000184207"/>
    </source>
</evidence>
<sequence>MANGMRPKVFVVTSGKGGVGKTTFTSNLGCTLAKMGERVCLIDADIGLKNLDVVLGLENRIIYTSFDVVNGTVSAKEALVKHKQLKNLYLLAASQVATKEMISPEDMKRIVQELYDDFDYILIDSPAGIERGFRNSVAPAEAAFIVTTPELPAISDADRVIGLLENYGFTEDRMYIVLNKFKIHMAKRGDMLDKTDVEKALAMRLIGVIPDSEEVIVATNKGIPAVLEDGVVIGKSFENIVKRVKGEEIPIDEDLKGVSKGFISSLLSMFKKR</sequence>
<evidence type="ECO:0000256" key="7">
    <source>
        <dbReference type="ARBA" id="ARBA00023306"/>
    </source>
</evidence>
<feature type="binding site" evidence="10">
    <location>
        <begin position="16"/>
        <end position="23"/>
    </location>
    <ligand>
        <name>ATP</name>
        <dbReference type="ChEBI" id="CHEBI:30616"/>
    </ligand>
</feature>
<dbReference type="PIRSF" id="PIRSF003092">
    <property type="entry name" value="MinD"/>
    <property type="match status" value="1"/>
</dbReference>
<dbReference type="GO" id="GO:0005524">
    <property type="term" value="F:ATP binding"/>
    <property type="evidence" value="ECO:0007669"/>
    <property type="project" value="UniProtKB-KW"/>
</dbReference>
<organism evidence="11 12">
    <name type="scientific">Fervidobacterium gondwanense DSM 13020</name>
    <dbReference type="NCBI Taxonomy" id="1121883"/>
    <lineage>
        <taxon>Bacteria</taxon>
        <taxon>Thermotogati</taxon>
        <taxon>Thermotogota</taxon>
        <taxon>Thermotogae</taxon>
        <taxon>Thermotogales</taxon>
        <taxon>Fervidobacteriaceae</taxon>
        <taxon>Fervidobacterium</taxon>
    </lineage>
</organism>
<keyword evidence="5 10" id="KW-0067">ATP-binding</keyword>
<keyword evidence="7" id="KW-0131">Cell cycle</keyword>
<dbReference type="InterPro" id="IPR027417">
    <property type="entry name" value="P-loop_NTPase"/>
</dbReference>
<dbReference type="GO" id="GO:0016887">
    <property type="term" value="F:ATP hydrolysis activity"/>
    <property type="evidence" value="ECO:0007669"/>
    <property type="project" value="InterPro"/>
</dbReference>
<evidence type="ECO:0000256" key="5">
    <source>
        <dbReference type="ARBA" id="ARBA00022840"/>
    </source>
</evidence>
<dbReference type="InterPro" id="IPR010223">
    <property type="entry name" value="MinD"/>
</dbReference>
<dbReference type="Pfam" id="PF10609">
    <property type="entry name" value="ParA"/>
    <property type="match status" value="1"/>
</dbReference>
<dbReference type="CDD" id="cd02036">
    <property type="entry name" value="MinD"/>
    <property type="match status" value="1"/>
</dbReference>
<dbReference type="InterPro" id="IPR050625">
    <property type="entry name" value="ParA/MinD_ATPase"/>
</dbReference>
<dbReference type="PANTHER" id="PTHR43384">
    <property type="entry name" value="SEPTUM SITE-DETERMINING PROTEIN MIND HOMOLOG, CHLOROPLASTIC-RELATED"/>
    <property type="match status" value="1"/>
</dbReference>
<dbReference type="GO" id="GO:0051782">
    <property type="term" value="P:negative regulation of cell division"/>
    <property type="evidence" value="ECO:0007669"/>
    <property type="project" value="TreeGrafter"/>
</dbReference>
<reference evidence="12" key="1">
    <citation type="submission" date="2016-12" db="EMBL/GenBank/DDBJ databases">
        <authorList>
            <person name="Varghese N."/>
            <person name="Submissions S."/>
        </authorList>
    </citation>
    <scope>NUCLEOTIDE SEQUENCE [LARGE SCALE GENOMIC DNA]</scope>
    <source>
        <strain evidence="12">DSM 13020</strain>
    </source>
</reference>
<dbReference type="NCBIfam" id="TIGR01968">
    <property type="entry name" value="minD_bact"/>
    <property type="match status" value="1"/>
</dbReference>
<evidence type="ECO:0000256" key="10">
    <source>
        <dbReference type="PIRSR" id="PIRSR003092-1"/>
    </source>
</evidence>
<protein>
    <recommendedName>
        <fullName evidence="2">Septum site-determining protein MinD</fullName>
    </recommendedName>
    <alternativeName>
        <fullName evidence="9">Cell division inhibitor MinD</fullName>
    </alternativeName>
</protein>
<evidence type="ECO:0000256" key="3">
    <source>
        <dbReference type="ARBA" id="ARBA00022618"/>
    </source>
</evidence>
<dbReference type="AlphaFoldDB" id="A0A1M7RWN5"/>
<proteinExistence type="inferred from homology"/>
<evidence type="ECO:0000256" key="2">
    <source>
        <dbReference type="ARBA" id="ARBA00016887"/>
    </source>
</evidence>
<keyword evidence="4 10" id="KW-0547">Nucleotide-binding</keyword>